<gene>
    <name evidence="1" type="ORF">mPipKuh1_009776</name>
</gene>
<evidence type="ECO:0000313" key="2">
    <source>
        <dbReference type="Proteomes" id="UP000558488"/>
    </source>
</evidence>
<organism evidence="1 2">
    <name type="scientific">Pipistrellus kuhlii</name>
    <name type="common">Kuhl's pipistrelle</name>
    <dbReference type="NCBI Taxonomy" id="59472"/>
    <lineage>
        <taxon>Eukaryota</taxon>
        <taxon>Metazoa</taxon>
        <taxon>Chordata</taxon>
        <taxon>Craniata</taxon>
        <taxon>Vertebrata</taxon>
        <taxon>Euteleostomi</taxon>
        <taxon>Mammalia</taxon>
        <taxon>Eutheria</taxon>
        <taxon>Laurasiatheria</taxon>
        <taxon>Chiroptera</taxon>
        <taxon>Yangochiroptera</taxon>
        <taxon>Vespertilionidae</taxon>
        <taxon>Pipistrellus</taxon>
    </lineage>
</organism>
<reference evidence="1 2" key="1">
    <citation type="journal article" date="2020" name="Nature">
        <title>Six reference-quality genomes reveal evolution of bat adaptations.</title>
        <authorList>
            <person name="Jebb D."/>
            <person name="Huang Z."/>
            <person name="Pippel M."/>
            <person name="Hughes G.M."/>
            <person name="Lavrichenko K."/>
            <person name="Devanna P."/>
            <person name="Winkler S."/>
            <person name="Jermiin L.S."/>
            <person name="Skirmuntt E.C."/>
            <person name="Katzourakis A."/>
            <person name="Burkitt-Gray L."/>
            <person name="Ray D.A."/>
            <person name="Sullivan K.A.M."/>
            <person name="Roscito J.G."/>
            <person name="Kirilenko B.M."/>
            <person name="Davalos L.M."/>
            <person name="Corthals A.P."/>
            <person name="Power M.L."/>
            <person name="Jones G."/>
            <person name="Ransome R.D."/>
            <person name="Dechmann D.K.N."/>
            <person name="Locatelli A.G."/>
            <person name="Puechmaille S.J."/>
            <person name="Fedrigo O."/>
            <person name="Jarvis E.D."/>
            <person name="Hiller M."/>
            <person name="Vernes S.C."/>
            <person name="Myers E.W."/>
            <person name="Teeling E.C."/>
        </authorList>
    </citation>
    <scope>NUCLEOTIDE SEQUENCE [LARGE SCALE GENOMIC DNA]</scope>
    <source>
        <strain evidence="1">MPipKuh1</strain>
        <tissue evidence="1">Flight muscle</tissue>
    </source>
</reference>
<accession>A0A7J7SVR5</accession>
<protein>
    <submittedName>
        <fullName evidence="1">Uncharacterized protein</fullName>
    </submittedName>
</protein>
<proteinExistence type="predicted"/>
<comment type="caution">
    <text evidence="1">The sequence shown here is derived from an EMBL/GenBank/DDBJ whole genome shotgun (WGS) entry which is preliminary data.</text>
</comment>
<evidence type="ECO:0000313" key="1">
    <source>
        <dbReference type="EMBL" id="KAF6292167.1"/>
    </source>
</evidence>
<keyword evidence="2" id="KW-1185">Reference proteome</keyword>
<dbReference type="EMBL" id="JACAGB010000037">
    <property type="protein sequence ID" value="KAF6292167.1"/>
    <property type="molecule type" value="Genomic_DNA"/>
</dbReference>
<sequence length="244" mass="26461">MSLLWGVGARGTCPYPRRQREGTLGPPHLLTRGPAGFPSSFHSGSCTSRAERHLRGMVHSLHVRVHCTNPLTPVRGGKRVCTGVSYCPPSAGRCVHVGTCNLLGLRHMPSCTSMWKSFADESTCDMSSCKRLYVCGPHRCGQRGVHGGARDPCGSVRMRVDPGVWTCLCDELFHHPCTTCSGRPPQSPAPQPLKAHSTSMLPCPHSHPQLHAPRCSVHRVCLTKRELNCLGGLCTCPPGPRHVL</sequence>
<dbReference type="AlphaFoldDB" id="A0A7J7SVR5"/>
<dbReference type="Proteomes" id="UP000558488">
    <property type="component" value="Unassembled WGS sequence"/>
</dbReference>
<name>A0A7J7SVR5_PIPKU</name>